<evidence type="ECO:0000259" key="4">
    <source>
        <dbReference type="PROSITE" id="PS50995"/>
    </source>
</evidence>
<dbReference type="Pfam" id="PF12802">
    <property type="entry name" value="MarR_2"/>
    <property type="match status" value="1"/>
</dbReference>
<dbReference type="GO" id="GO:0003677">
    <property type="term" value="F:DNA binding"/>
    <property type="evidence" value="ECO:0007669"/>
    <property type="project" value="UniProtKB-KW"/>
</dbReference>
<dbReference type="PANTHER" id="PTHR42756">
    <property type="entry name" value="TRANSCRIPTIONAL REGULATOR, MARR"/>
    <property type="match status" value="1"/>
</dbReference>
<accession>A0A4R6YGU7</accession>
<organism evidence="5 6">
    <name type="scientific">Tahibacter aquaticus</name>
    <dbReference type="NCBI Taxonomy" id="520092"/>
    <lineage>
        <taxon>Bacteria</taxon>
        <taxon>Pseudomonadati</taxon>
        <taxon>Pseudomonadota</taxon>
        <taxon>Gammaproteobacteria</taxon>
        <taxon>Lysobacterales</taxon>
        <taxon>Rhodanobacteraceae</taxon>
        <taxon>Tahibacter</taxon>
    </lineage>
</organism>
<sequence>MSTTTAPNAAPNPLRMIGQANRTFARLVDAPLRELGFAFGQLPVLVSLKKRGALSQAELARIAQVEQPSMAQLLNRMERDGLVRRIADPADARSRLISLTDQALQRLPQAKAVMDAASRKALSGFSKPEREQLDELLSRVTANLDDALAALRD</sequence>
<dbReference type="EMBL" id="SNZH01000033">
    <property type="protein sequence ID" value="TDR35826.1"/>
    <property type="molecule type" value="Genomic_DNA"/>
</dbReference>
<dbReference type="RefSeq" id="WP_133821973.1">
    <property type="nucleotide sequence ID" value="NZ_SNZH01000033.1"/>
</dbReference>
<dbReference type="InterPro" id="IPR000835">
    <property type="entry name" value="HTH_MarR-typ"/>
</dbReference>
<dbReference type="GO" id="GO:0003700">
    <property type="term" value="F:DNA-binding transcription factor activity"/>
    <property type="evidence" value="ECO:0007669"/>
    <property type="project" value="InterPro"/>
</dbReference>
<dbReference type="OrthoDB" id="32523at2"/>
<keyword evidence="2 5" id="KW-0238">DNA-binding</keyword>
<dbReference type="SUPFAM" id="SSF46785">
    <property type="entry name" value="Winged helix' DNA-binding domain"/>
    <property type="match status" value="1"/>
</dbReference>
<dbReference type="AlphaFoldDB" id="A0A4R6YGU7"/>
<comment type="caution">
    <text evidence="5">The sequence shown here is derived from an EMBL/GenBank/DDBJ whole genome shotgun (WGS) entry which is preliminary data.</text>
</comment>
<dbReference type="PROSITE" id="PS50995">
    <property type="entry name" value="HTH_MARR_2"/>
    <property type="match status" value="1"/>
</dbReference>
<evidence type="ECO:0000256" key="1">
    <source>
        <dbReference type="ARBA" id="ARBA00023015"/>
    </source>
</evidence>
<dbReference type="PRINTS" id="PR00598">
    <property type="entry name" value="HTHMARR"/>
</dbReference>
<keyword evidence="6" id="KW-1185">Reference proteome</keyword>
<gene>
    <name evidence="5" type="ORF">DFR29_13313</name>
</gene>
<evidence type="ECO:0000256" key="2">
    <source>
        <dbReference type="ARBA" id="ARBA00023125"/>
    </source>
</evidence>
<keyword evidence="3" id="KW-0804">Transcription</keyword>
<dbReference type="PANTHER" id="PTHR42756:SF1">
    <property type="entry name" value="TRANSCRIPTIONAL REPRESSOR OF EMRAB OPERON"/>
    <property type="match status" value="1"/>
</dbReference>
<evidence type="ECO:0000256" key="3">
    <source>
        <dbReference type="ARBA" id="ARBA00023163"/>
    </source>
</evidence>
<name>A0A4R6YGU7_9GAMM</name>
<keyword evidence="1" id="KW-0805">Transcription regulation</keyword>
<dbReference type="Gene3D" id="1.10.10.10">
    <property type="entry name" value="Winged helix-like DNA-binding domain superfamily/Winged helix DNA-binding domain"/>
    <property type="match status" value="1"/>
</dbReference>
<feature type="domain" description="HTH marR-type" evidence="4">
    <location>
        <begin position="10"/>
        <end position="142"/>
    </location>
</feature>
<proteinExistence type="predicted"/>
<evidence type="ECO:0000313" key="6">
    <source>
        <dbReference type="Proteomes" id="UP000295293"/>
    </source>
</evidence>
<dbReference type="InterPro" id="IPR036388">
    <property type="entry name" value="WH-like_DNA-bd_sf"/>
</dbReference>
<dbReference type="InterPro" id="IPR036390">
    <property type="entry name" value="WH_DNA-bd_sf"/>
</dbReference>
<evidence type="ECO:0000313" key="5">
    <source>
        <dbReference type="EMBL" id="TDR35826.1"/>
    </source>
</evidence>
<reference evidence="5 6" key="1">
    <citation type="submission" date="2019-03" db="EMBL/GenBank/DDBJ databases">
        <title>Genomic Encyclopedia of Type Strains, Phase IV (KMG-IV): sequencing the most valuable type-strain genomes for metagenomic binning, comparative biology and taxonomic classification.</title>
        <authorList>
            <person name="Goeker M."/>
        </authorList>
    </citation>
    <scope>NUCLEOTIDE SEQUENCE [LARGE SCALE GENOMIC DNA]</scope>
    <source>
        <strain evidence="5 6">DSM 21667</strain>
    </source>
</reference>
<dbReference type="SMART" id="SM00347">
    <property type="entry name" value="HTH_MARR"/>
    <property type="match status" value="1"/>
</dbReference>
<dbReference type="Proteomes" id="UP000295293">
    <property type="component" value="Unassembled WGS sequence"/>
</dbReference>
<protein>
    <submittedName>
        <fullName evidence="5">DNA-binding MarR family transcriptional regulator</fullName>
    </submittedName>
</protein>